<name>A0AAD9ZH23_9LECA</name>
<feature type="region of interest" description="Disordered" evidence="1">
    <location>
        <begin position="1"/>
        <end position="202"/>
    </location>
</feature>
<gene>
    <name evidence="2" type="ORF">OEA41_000866</name>
</gene>
<keyword evidence="3" id="KW-1185">Reference proteome</keyword>
<evidence type="ECO:0000313" key="3">
    <source>
        <dbReference type="Proteomes" id="UP001276659"/>
    </source>
</evidence>
<feature type="compositionally biased region" description="Polar residues" evidence="1">
    <location>
        <begin position="44"/>
        <end position="60"/>
    </location>
</feature>
<evidence type="ECO:0000256" key="1">
    <source>
        <dbReference type="SAM" id="MobiDB-lite"/>
    </source>
</evidence>
<feature type="compositionally biased region" description="Low complexity" evidence="1">
    <location>
        <begin position="121"/>
        <end position="134"/>
    </location>
</feature>
<feature type="compositionally biased region" description="Low complexity" evidence="1">
    <location>
        <begin position="187"/>
        <end position="197"/>
    </location>
</feature>
<sequence length="440" mass="48744">MDPVKVLSDGSSRRRSMLPQRAGSKPSSTRLDSLSEQEDIAAGKQSTALQKPQATTVTDGSQDETKSMLPPAKLGRSRSVRKSAKDGAAKSQPAPSVMRKPSAGKPPSQDLFVTPARARVKSSSSVNTTTSKTSFHGRSVSQQLRPTATPSGSSLRTPSFRQSSMKSQRPAFSAMQQQFTLKKSNKSRPTSPSSQSTSKDEIPSADVFHLQMELAQLHLLHRSAAPVQAQWEQSARESFQHRFDALCERHVELKEIAHQQQTLINQLALVQWSQSRSGIQIAEKVQLLSRNVSDVCNLLDAEGKYTRILEIFESWFTQALDIRGQREAKATKAGRDLSFNEGIGDGWKAETMVLERELTYCLRDLKGFGHFRQTSSLGRILSLYGKMVVSLLEELDVIQWIENEIMVQEKSWVESTIHKLASNVSDDIGSMASTKATTQR</sequence>
<organism evidence="2 3">
    <name type="scientific">Lepraria neglecta</name>
    <dbReference type="NCBI Taxonomy" id="209136"/>
    <lineage>
        <taxon>Eukaryota</taxon>
        <taxon>Fungi</taxon>
        <taxon>Dikarya</taxon>
        <taxon>Ascomycota</taxon>
        <taxon>Pezizomycotina</taxon>
        <taxon>Lecanoromycetes</taxon>
        <taxon>OSLEUM clade</taxon>
        <taxon>Lecanoromycetidae</taxon>
        <taxon>Lecanorales</taxon>
        <taxon>Lecanorineae</taxon>
        <taxon>Stereocaulaceae</taxon>
        <taxon>Lepraria</taxon>
    </lineage>
</organism>
<feature type="compositionally biased region" description="Polar residues" evidence="1">
    <location>
        <begin position="139"/>
        <end position="167"/>
    </location>
</feature>
<proteinExistence type="predicted"/>
<evidence type="ECO:0000313" key="2">
    <source>
        <dbReference type="EMBL" id="KAK3178729.1"/>
    </source>
</evidence>
<dbReference type="Proteomes" id="UP001276659">
    <property type="component" value="Unassembled WGS sequence"/>
</dbReference>
<comment type="caution">
    <text evidence="2">The sequence shown here is derived from an EMBL/GenBank/DDBJ whole genome shotgun (WGS) entry which is preliminary data.</text>
</comment>
<reference evidence="2" key="1">
    <citation type="submission" date="2022-11" db="EMBL/GenBank/DDBJ databases">
        <title>Chromosomal genome sequence assembly and mating type (MAT) locus characterization of the leprose asexual lichenized fungus Lepraria neglecta (Nyl.) Erichsen.</title>
        <authorList>
            <person name="Allen J.L."/>
            <person name="Pfeffer B."/>
        </authorList>
    </citation>
    <scope>NUCLEOTIDE SEQUENCE</scope>
    <source>
        <strain evidence="2">Allen 5258</strain>
    </source>
</reference>
<feature type="compositionally biased region" description="Polar residues" evidence="1">
    <location>
        <begin position="25"/>
        <end position="34"/>
    </location>
</feature>
<dbReference type="EMBL" id="JASNWA010000003">
    <property type="protein sequence ID" value="KAK3178729.1"/>
    <property type="molecule type" value="Genomic_DNA"/>
</dbReference>
<accession>A0AAD9ZH23</accession>
<dbReference type="AlphaFoldDB" id="A0AAD9ZH23"/>
<protein>
    <submittedName>
        <fullName evidence="2">Uncharacterized protein</fullName>
    </submittedName>
</protein>